<evidence type="ECO:0000313" key="3">
    <source>
        <dbReference type="EMBL" id="MDK9496100.1"/>
    </source>
</evidence>
<dbReference type="Gene3D" id="3.30.300.30">
    <property type="match status" value="1"/>
</dbReference>
<dbReference type="InterPro" id="IPR045851">
    <property type="entry name" value="AMP-bd_C_sf"/>
</dbReference>
<dbReference type="Proteomes" id="UP001223390">
    <property type="component" value="Unassembled WGS sequence"/>
</dbReference>
<dbReference type="InterPro" id="IPR000873">
    <property type="entry name" value="AMP-dep_synth/lig_dom"/>
</dbReference>
<dbReference type="Pfam" id="PF00501">
    <property type="entry name" value="AMP-binding"/>
    <property type="match status" value="1"/>
</dbReference>
<accession>A0ABT7GR69</accession>
<proteinExistence type="predicted"/>
<feature type="domain" description="AMP-binding enzyme C-terminal" evidence="2">
    <location>
        <begin position="460"/>
        <end position="533"/>
    </location>
</feature>
<evidence type="ECO:0000259" key="1">
    <source>
        <dbReference type="Pfam" id="PF00501"/>
    </source>
</evidence>
<dbReference type="RefSeq" id="WP_285341634.1">
    <property type="nucleotide sequence ID" value="NZ_JASITI010000010.1"/>
</dbReference>
<dbReference type="PANTHER" id="PTHR45527:SF1">
    <property type="entry name" value="FATTY ACID SYNTHASE"/>
    <property type="match status" value="1"/>
</dbReference>
<organism evidence="3 4">
    <name type="scientific">Streptomyces katrae</name>
    <dbReference type="NCBI Taxonomy" id="68223"/>
    <lineage>
        <taxon>Bacteria</taxon>
        <taxon>Bacillati</taxon>
        <taxon>Actinomycetota</taxon>
        <taxon>Actinomycetes</taxon>
        <taxon>Kitasatosporales</taxon>
        <taxon>Streptomycetaceae</taxon>
        <taxon>Streptomyces</taxon>
    </lineage>
</organism>
<dbReference type="Pfam" id="PF13193">
    <property type="entry name" value="AMP-binding_C"/>
    <property type="match status" value="1"/>
</dbReference>
<dbReference type="InterPro" id="IPR025110">
    <property type="entry name" value="AMP-bd_C"/>
</dbReference>
<protein>
    <submittedName>
        <fullName evidence="3">Amino acid adenylation domain-containing protein</fullName>
    </submittedName>
</protein>
<comment type="caution">
    <text evidence="3">The sequence shown here is derived from an EMBL/GenBank/DDBJ whole genome shotgun (WGS) entry which is preliminary data.</text>
</comment>
<dbReference type="InterPro" id="IPR042099">
    <property type="entry name" value="ANL_N_sf"/>
</dbReference>
<dbReference type="CDD" id="cd05930">
    <property type="entry name" value="A_NRPS"/>
    <property type="match status" value="1"/>
</dbReference>
<dbReference type="PROSITE" id="PS00455">
    <property type="entry name" value="AMP_BINDING"/>
    <property type="match status" value="1"/>
</dbReference>
<keyword evidence="4" id="KW-1185">Reference proteome</keyword>
<dbReference type="PANTHER" id="PTHR45527">
    <property type="entry name" value="NONRIBOSOMAL PEPTIDE SYNTHETASE"/>
    <property type="match status" value="1"/>
</dbReference>
<reference evidence="3 4" key="1">
    <citation type="submission" date="2023-05" db="EMBL/GenBank/DDBJ databases">
        <title>Sequencing and Assembly of Streptomyces sp. NP73.</title>
        <authorList>
            <person name="Konwar A.N."/>
            <person name="Saikia K."/>
            <person name="Thakur D."/>
        </authorList>
    </citation>
    <scope>NUCLEOTIDE SEQUENCE [LARGE SCALE GENOMIC DNA]</scope>
    <source>
        <strain evidence="3 4">NP73</strain>
    </source>
</reference>
<sequence length="547" mass="59298">MSQTEAAEAARLALTRPLALDLTTTLVGHLARHAAATPDTVFIHHGPRTTTYGRLLEQVAQVRGELLAAGCRPGDVVACAGPRSARTLALFLALESIAAVYLPLGPDWPAQRTASVLRRSAADLVADYLGEDAADARHALEEAAGAAGTRVLTLGTDPAHDTHETHEAAAQPRWRTHCAGGEPRYVFYTSGTTGVPKGALIEHQGMVNHLWAKIIDLGLGDTDVIAFSAPLTFDIAIWQMLVPLMTGSSLAILDDGHMSFPRRLAGELRARRVTVLELVPTTLGWLADEVLRSGSPLDDLRWVVSTGEELHPAVARRFFRALPHCSLSNAWGFTECSDDLTHHTVRTSELDQERLPVGPPIVNVTLYVLVRDEATGQWKAARPGEPGEIFAGGVPVGRGYLADDEATGRAYFRDVIDPRSPTGRLYKGGDAGYVKDGLLHYLGRLDRQVKVAGVRMELEEIETVLKSHPHVAQGTVVAVGDGHDRQLVACYTPAPDGCDERDLRRHLRRALPAPMVPSRWLALPEMPLNGNGKTDHKALTRMIGEQR</sequence>
<dbReference type="SUPFAM" id="SSF56801">
    <property type="entry name" value="Acetyl-CoA synthetase-like"/>
    <property type="match status" value="1"/>
</dbReference>
<evidence type="ECO:0000313" key="4">
    <source>
        <dbReference type="Proteomes" id="UP001223390"/>
    </source>
</evidence>
<gene>
    <name evidence="3" type="ORF">QEZ40_000440</name>
</gene>
<evidence type="ECO:0000259" key="2">
    <source>
        <dbReference type="Pfam" id="PF13193"/>
    </source>
</evidence>
<dbReference type="InterPro" id="IPR020845">
    <property type="entry name" value="AMP-binding_CS"/>
</dbReference>
<dbReference type="EMBL" id="JASITI010000010">
    <property type="protein sequence ID" value="MDK9496100.1"/>
    <property type="molecule type" value="Genomic_DNA"/>
</dbReference>
<name>A0ABT7GR69_9ACTN</name>
<feature type="domain" description="AMP-dependent synthetase/ligase" evidence="1">
    <location>
        <begin position="31"/>
        <end position="401"/>
    </location>
</feature>
<dbReference type="Gene3D" id="3.40.50.12780">
    <property type="entry name" value="N-terminal domain of ligase-like"/>
    <property type="match status" value="1"/>
</dbReference>